<organism evidence="2 3">
    <name type="scientific">Ostreococcus lucimarinus (strain CCE9901)</name>
    <dbReference type="NCBI Taxonomy" id="436017"/>
    <lineage>
        <taxon>Eukaryota</taxon>
        <taxon>Viridiplantae</taxon>
        <taxon>Chlorophyta</taxon>
        <taxon>Mamiellophyceae</taxon>
        <taxon>Mamiellales</taxon>
        <taxon>Bathycoccaceae</taxon>
        <taxon>Ostreococcus</taxon>
    </lineage>
</organism>
<dbReference type="HOGENOM" id="CLU_649552_0_0_1"/>
<evidence type="ECO:0000256" key="1">
    <source>
        <dbReference type="SAM" id="MobiDB-lite"/>
    </source>
</evidence>
<sequence>MNLGGWASASLAKAKAVVKEAAASDAARALRRDLKTFSSHVVGDDGARTRVVREDDDDAEDGNEDARDDAPKTADAVRLAETFASGAWAAFGGAANKAKRALENAEGVIENAASDPKTFATNVTKKTQSVGMGAFSALTSVVKATADVLAGDEDDDERAAAILVERLADFGAATAQAHVEVACERAMDALLNGASEDAQRRVRELVRELDATLTAEQSTANAAPPASPGDPATLVAVPLGDDAARAHDVESSVLVALIAAVDARAEEIGETLASTSGSSRDNFADTVAAFEEALDELRDECVCDGLAKLSTTTLEKIVRVVDSIRGGDWLDVDPVPAAVLARERVAGYDDDVKIFIEATKEATTALARRAHDALRDVWPRDAPTLLDVADASFEQLARDERACVDVTRRTLRQLAWVIAASSK</sequence>
<feature type="compositionally biased region" description="Acidic residues" evidence="1">
    <location>
        <begin position="54"/>
        <end position="63"/>
    </location>
</feature>
<name>A4RZM5_OSTLU</name>
<dbReference type="EMBL" id="CP000587">
    <property type="protein sequence ID" value="ABO97117.1"/>
    <property type="molecule type" value="Genomic_DNA"/>
</dbReference>
<gene>
    <name evidence="2" type="ORF">OSTLU_32441</name>
</gene>
<keyword evidence="3" id="KW-1185">Reference proteome</keyword>
<feature type="region of interest" description="Disordered" evidence="1">
    <location>
        <begin position="54"/>
        <end position="73"/>
    </location>
</feature>
<dbReference type="GeneID" id="5002920"/>
<dbReference type="RefSeq" id="XP_001418824.1">
    <property type="nucleotide sequence ID" value="XM_001418787.1"/>
</dbReference>
<dbReference type="AlphaFoldDB" id="A4RZM5"/>
<accession>A4RZM5</accession>
<proteinExistence type="predicted"/>
<dbReference type="Gramene" id="ABO97117">
    <property type="protein sequence ID" value="ABO97117"/>
    <property type="gene ID" value="OSTLU_32441"/>
</dbReference>
<dbReference type="STRING" id="436017.A4RZM5"/>
<dbReference type="KEGG" id="olu:OSTLU_32441"/>
<protein>
    <submittedName>
        <fullName evidence="2">Uncharacterized protein</fullName>
    </submittedName>
</protein>
<evidence type="ECO:0000313" key="3">
    <source>
        <dbReference type="Proteomes" id="UP000001568"/>
    </source>
</evidence>
<dbReference type="Proteomes" id="UP000001568">
    <property type="component" value="Chromosome 7"/>
</dbReference>
<evidence type="ECO:0000313" key="2">
    <source>
        <dbReference type="EMBL" id="ABO97117.1"/>
    </source>
</evidence>
<reference evidence="2 3" key="1">
    <citation type="journal article" date="2007" name="Proc. Natl. Acad. Sci. U.S.A.">
        <title>The tiny eukaryote Ostreococcus provides genomic insights into the paradox of plankton speciation.</title>
        <authorList>
            <person name="Palenik B."/>
            <person name="Grimwood J."/>
            <person name="Aerts A."/>
            <person name="Rouze P."/>
            <person name="Salamov A."/>
            <person name="Putnam N."/>
            <person name="Dupont C."/>
            <person name="Jorgensen R."/>
            <person name="Derelle E."/>
            <person name="Rombauts S."/>
            <person name="Zhou K."/>
            <person name="Otillar R."/>
            <person name="Merchant S.S."/>
            <person name="Podell S."/>
            <person name="Gaasterland T."/>
            <person name="Napoli C."/>
            <person name="Gendler K."/>
            <person name="Manuell A."/>
            <person name="Tai V."/>
            <person name="Vallon O."/>
            <person name="Piganeau G."/>
            <person name="Jancek S."/>
            <person name="Heijde M."/>
            <person name="Jabbari K."/>
            <person name="Bowler C."/>
            <person name="Lohr M."/>
            <person name="Robbens S."/>
            <person name="Werner G."/>
            <person name="Dubchak I."/>
            <person name="Pazour G.J."/>
            <person name="Ren Q."/>
            <person name="Paulsen I."/>
            <person name="Delwiche C."/>
            <person name="Schmutz J."/>
            <person name="Rokhsar D."/>
            <person name="Van de Peer Y."/>
            <person name="Moreau H."/>
            <person name="Grigoriev I.V."/>
        </authorList>
    </citation>
    <scope>NUCLEOTIDE SEQUENCE [LARGE SCALE GENOMIC DNA]</scope>
    <source>
        <strain evidence="2 3">CCE9901</strain>
    </source>
</reference>